<dbReference type="PANTHER" id="PTHR43280:SF32">
    <property type="entry name" value="TRANSCRIPTIONAL REGULATORY PROTEIN"/>
    <property type="match status" value="1"/>
</dbReference>
<feature type="domain" description="HTH araC/xylS-type" evidence="4">
    <location>
        <begin position="199"/>
        <end position="304"/>
    </location>
</feature>
<evidence type="ECO:0000256" key="2">
    <source>
        <dbReference type="ARBA" id="ARBA00023125"/>
    </source>
</evidence>
<dbReference type="Proteomes" id="UP000637299">
    <property type="component" value="Unassembled WGS sequence"/>
</dbReference>
<name>A0ABR8Z925_9FLAO</name>
<dbReference type="SMART" id="SM00342">
    <property type="entry name" value="HTH_ARAC"/>
    <property type="match status" value="1"/>
</dbReference>
<comment type="caution">
    <text evidence="5">The sequence shown here is derived from an EMBL/GenBank/DDBJ whole genome shotgun (WGS) entry which is preliminary data.</text>
</comment>
<evidence type="ECO:0000259" key="4">
    <source>
        <dbReference type="PROSITE" id="PS01124"/>
    </source>
</evidence>
<dbReference type="InterPro" id="IPR018060">
    <property type="entry name" value="HTH_AraC"/>
</dbReference>
<gene>
    <name evidence="5" type="ORF">IC610_03005</name>
</gene>
<evidence type="ECO:0000313" key="5">
    <source>
        <dbReference type="EMBL" id="MBD8081388.1"/>
    </source>
</evidence>
<dbReference type="SUPFAM" id="SSF46689">
    <property type="entry name" value="Homeodomain-like"/>
    <property type="match status" value="1"/>
</dbReference>
<dbReference type="PANTHER" id="PTHR43280">
    <property type="entry name" value="ARAC-FAMILY TRANSCRIPTIONAL REGULATOR"/>
    <property type="match status" value="1"/>
</dbReference>
<dbReference type="RefSeq" id="WP_191735172.1">
    <property type="nucleotide sequence ID" value="NZ_JACYFS010000001.1"/>
</dbReference>
<dbReference type="EMBL" id="JACYFS010000001">
    <property type="protein sequence ID" value="MBD8081388.1"/>
    <property type="molecule type" value="Genomic_DNA"/>
</dbReference>
<keyword evidence="2" id="KW-0238">DNA-binding</keyword>
<dbReference type="Gene3D" id="1.10.10.60">
    <property type="entry name" value="Homeodomain-like"/>
    <property type="match status" value="2"/>
</dbReference>
<dbReference type="PROSITE" id="PS01124">
    <property type="entry name" value="HTH_ARAC_FAMILY_2"/>
    <property type="match status" value="1"/>
</dbReference>
<dbReference type="InterPro" id="IPR020449">
    <property type="entry name" value="Tscrpt_reg_AraC-type_HTH"/>
</dbReference>
<evidence type="ECO:0000313" key="6">
    <source>
        <dbReference type="Proteomes" id="UP000637299"/>
    </source>
</evidence>
<keyword evidence="6" id="KW-1185">Reference proteome</keyword>
<keyword evidence="3" id="KW-0804">Transcription</keyword>
<proteinExistence type="predicted"/>
<evidence type="ECO:0000256" key="3">
    <source>
        <dbReference type="ARBA" id="ARBA00023163"/>
    </source>
</evidence>
<dbReference type="Pfam" id="PF12833">
    <property type="entry name" value="HTH_18"/>
    <property type="match status" value="1"/>
</dbReference>
<keyword evidence="1" id="KW-0805">Transcription regulation</keyword>
<dbReference type="InterPro" id="IPR009057">
    <property type="entry name" value="Homeodomain-like_sf"/>
</dbReference>
<evidence type="ECO:0000256" key="1">
    <source>
        <dbReference type="ARBA" id="ARBA00023015"/>
    </source>
</evidence>
<protein>
    <submittedName>
        <fullName evidence="5">Helix-turn-helix transcriptional regulator</fullName>
    </submittedName>
</protein>
<reference evidence="5 6" key="1">
    <citation type="submission" date="2020-09" db="EMBL/GenBank/DDBJ databases">
        <title>Genome seq and assembly of Chryseobacterium sp.</title>
        <authorList>
            <person name="Chhetri G."/>
        </authorList>
    </citation>
    <scope>NUCLEOTIDE SEQUENCE [LARGE SCALE GENOMIC DNA]</scope>
    <source>
        <strain evidence="5 6">GCR10</strain>
    </source>
</reference>
<accession>A0ABR8Z925</accession>
<dbReference type="PRINTS" id="PR00032">
    <property type="entry name" value="HTHARAC"/>
</dbReference>
<sequence length="306" mass="35541">MKNKKILTLNTIAEFHEIGGLPKPEHPLISVFDYTDVTYQTDEKSITWLQHFYCIGLKRDLSGKFRYGQQQYDFDSGIASMVSPGQIVEIKVPAKNEEKPTGIIMCLHPDFLWNTSLARKIKDYEFFGYAVNEALFVSEKEEEIILNIFKNIQREYLSNIDDFTQNIIVSQIEVMLNYFERFYKRQFITRKKGNHQILERFEDVIETYFNSGKLLENGLPTAQEIAESLHMSPNYLGSLLKSLTGQSTQQHIHQKLIDKAKERLSTTQLSVSEIAYDMGFEHPQSFSKLFKSKTSQTPLEFRSSFN</sequence>
<organism evidence="5 6">
    <name type="scientific">Chryseobacterium caseinilyticum</name>
    <dbReference type="NCBI Taxonomy" id="2771428"/>
    <lineage>
        <taxon>Bacteria</taxon>
        <taxon>Pseudomonadati</taxon>
        <taxon>Bacteroidota</taxon>
        <taxon>Flavobacteriia</taxon>
        <taxon>Flavobacteriales</taxon>
        <taxon>Weeksellaceae</taxon>
        <taxon>Chryseobacterium group</taxon>
        <taxon>Chryseobacterium</taxon>
    </lineage>
</organism>